<dbReference type="Proteomes" id="UP001595765">
    <property type="component" value="Unassembled WGS sequence"/>
</dbReference>
<reference evidence="3" key="1">
    <citation type="journal article" date="2019" name="Int. J. Syst. Evol. Microbiol.">
        <title>The Global Catalogue of Microorganisms (GCM) 10K type strain sequencing project: providing services to taxonomists for standard genome sequencing and annotation.</title>
        <authorList>
            <consortium name="The Broad Institute Genomics Platform"/>
            <consortium name="The Broad Institute Genome Sequencing Center for Infectious Disease"/>
            <person name="Wu L."/>
            <person name="Ma J."/>
        </authorList>
    </citation>
    <scope>NUCLEOTIDE SEQUENCE [LARGE SCALE GENOMIC DNA]</scope>
    <source>
        <strain evidence="3">CGMCC 4.7237</strain>
    </source>
</reference>
<name>A0ABV8HUQ1_9ACTN</name>
<sequence>MPKAQLVEGAIGELRAGLDEVLVSLSKDVRRTDRRQDRADRRLRKIACVGRGRHTEVLVYLRADPKAVDLVPGFPRDVTGLDYHGTGDLEVRLRAEKNLERVGALLRSGEAQLGKPVLPQPLRPGAQLQDRPQTGEQADIDVAAKVGGFGGLPVDGLLQPAPGFVVGEVVAVLLGPVHRHEQDDVCARRPRQFTD</sequence>
<organism evidence="2 3">
    <name type="scientific">Streptomyces polygonati</name>
    <dbReference type="NCBI Taxonomy" id="1617087"/>
    <lineage>
        <taxon>Bacteria</taxon>
        <taxon>Bacillati</taxon>
        <taxon>Actinomycetota</taxon>
        <taxon>Actinomycetes</taxon>
        <taxon>Kitasatosporales</taxon>
        <taxon>Streptomycetaceae</taxon>
        <taxon>Streptomyces</taxon>
    </lineage>
</organism>
<keyword evidence="3" id="KW-1185">Reference proteome</keyword>
<proteinExistence type="predicted"/>
<evidence type="ECO:0008006" key="4">
    <source>
        <dbReference type="Google" id="ProtNLM"/>
    </source>
</evidence>
<protein>
    <recommendedName>
        <fullName evidence="4">DUF5655 domain-containing protein</fullName>
    </recommendedName>
</protein>
<evidence type="ECO:0000256" key="1">
    <source>
        <dbReference type="SAM" id="MobiDB-lite"/>
    </source>
</evidence>
<accession>A0ABV8HUQ1</accession>
<feature type="region of interest" description="Disordered" evidence="1">
    <location>
        <begin position="115"/>
        <end position="135"/>
    </location>
</feature>
<evidence type="ECO:0000313" key="3">
    <source>
        <dbReference type="Proteomes" id="UP001595765"/>
    </source>
</evidence>
<gene>
    <name evidence="2" type="ORF">ACFO3J_24530</name>
</gene>
<evidence type="ECO:0000313" key="2">
    <source>
        <dbReference type="EMBL" id="MFC4034614.1"/>
    </source>
</evidence>
<dbReference type="RefSeq" id="WP_386433134.1">
    <property type="nucleotide sequence ID" value="NZ_JBHSBB010000015.1"/>
</dbReference>
<dbReference type="EMBL" id="JBHSBB010000015">
    <property type="protein sequence ID" value="MFC4034614.1"/>
    <property type="molecule type" value="Genomic_DNA"/>
</dbReference>
<comment type="caution">
    <text evidence="2">The sequence shown here is derived from an EMBL/GenBank/DDBJ whole genome shotgun (WGS) entry which is preliminary data.</text>
</comment>